<feature type="region of interest" description="Disordered" evidence="1">
    <location>
        <begin position="1"/>
        <end position="20"/>
    </location>
</feature>
<name>G0QTE4_ICHMU</name>
<dbReference type="RefSeq" id="XP_004035007.1">
    <property type="nucleotide sequence ID" value="XM_004034959.1"/>
</dbReference>
<organism evidence="2 3">
    <name type="scientific">Ichthyophthirius multifiliis</name>
    <name type="common">White spot disease agent</name>
    <name type="synonym">Ich</name>
    <dbReference type="NCBI Taxonomy" id="5932"/>
    <lineage>
        <taxon>Eukaryota</taxon>
        <taxon>Sar</taxon>
        <taxon>Alveolata</taxon>
        <taxon>Ciliophora</taxon>
        <taxon>Intramacronucleata</taxon>
        <taxon>Oligohymenophorea</taxon>
        <taxon>Hymenostomatida</taxon>
        <taxon>Ophryoglenina</taxon>
        <taxon>Ichthyophthirius</taxon>
    </lineage>
</organism>
<dbReference type="GeneID" id="14907646"/>
<dbReference type="EMBL" id="GL983849">
    <property type="protein sequence ID" value="EGR31521.1"/>
    <property type="molecule type" value="Genomic_DNA"/>
</dbReference>
<evidence type="ECO:0000313" key="2">
    <source>
        <dbReference type="EMBL" id="EGR31521.1"/>
    </source>
</evidence>
<keyword evidence="3" id="KW-1185">Reference proteome</keyword>
<sequence length="185" mass="22262">MKQNSSIADKFKQSSYSPDKTQFSSHLYQDCKLQPVYPKIVDNLMSLMCNNKLEQNNCPYKFQDKGLPILINYRALQNKQKNLQIPINLLIEYFNQWIDIMKIQIDVIIQNLYDCAKQYYPQQIKYLKQIIAYDQKYMKYMMLSIGPSREIHQNNELKKIEMIIQRYIKFIKKYIQLQKIIKGKI</sequence>
<dbReference type="AlphaFoldDB" id="G0QTE4"/>
<dbReference type="InParanoid" id="G0QTE4"/>
<protein>
    <submittedName>
        <fullName evidence="2">Uncharacterized protein</fullName>
    </submittedName>
</protein>
<reference evidence="2 3" key="1">
    <citation type="submission" date="2011-07" db="EMBL/GenBank/DDBJ databases">
        <authorList>
            <person name="Coyne R."/>
            <person name="Brami D."/>
            <person name="Johnson J."/>
            <person name="Hostetler J."/>
            <person name="Hannick L."/>
            <person name="Clark T."/>
            <person name="Cassidy-Hanley D."/>
            <person name="Inman J."/>
        </authorList>
    </citation>
    <scope>NUCLEOTIDE SEQUENCE [LARGE SCALE GENOMIC DNA]</scope>
    <source>
        <strain evidence="2 3">G5</strain>
    </source>
</reference>
<evidence type="ECO:0000256" key="1">
    <source>
        <dbReference type="SAM" id="MobiDB-lite"/>
    </source>
</evidence>
<dbReference type="Proteomes" id="UP000008983">
    <property type="component" value="Unassembled WGS sequence"/>
</dbReference>
<evidence type="ECO:0000313" key="3">
    <source>
        <dbReference type="Proteomes" id="UP000008983"/>
    </source>
</evidence>
<proteinExistence type="predicted"/>
<gene>
    <name evidence="2" type="ORF">IMG5_107400</name>
</gene>
<accession>G0QTE4</accession>